<accession>A0A830GU43</accession>
<reference evidence="1" key="1">
    <citation type="journal article" date="2014" name="Int. J. Syst. Evol. Microbiol.">
        <title>Complete genome sequence of Corynebacterium casei LMG S-19264T (=DSM 44701T), isolated from a smear-ripened cheese.</title>
        <authorList>
            <consortium name="US DOE Joint Genome Institute (JGI-PGF)"/>
            <person name="Walter F."/>
            <person name="Albersmeier A."/>
            <person name="Kalinowski J."/>
            <person name="Ruckert C."/>
        </authorList>
    </citation>
    <scope>NUCLEOTIDE SEQUENCE</scope>
    <source>
        <strain evidence="1">JCM 10088</strain>
    </source>
</reference>
<sequence length="53" mass="5929">MSVNLTTLVKYEKSPAEEKPERVNVDAIDPISAMSFNFPSITLNMKRIASESK</sequence>
<gene>
    <name evidence="1" type="ORF">GCM10007981_03470</name>
</gene>
<dbReference type="Proteomes" id="UP000610960">
    <property type="component" value="Unassembled WGS sequence"/>
</dbReference>
<dbReference type="AlphaFoldDB" id="A0A830GU43"/>
<protein>
    <submittedName>
        <fullName evidence="1">Uncharacterized protein</fullName>
    </submittedName>
</protein>
<comment type="caution">
    <text evidence="1">The sequence shown here is derived from an EMBL/GenBank/DDBJ whole genome shotgun (WGS) entry which is preliminary data.</text>
</comment>
<organism evidence="1 2">
    <name type="scientific">Thermocladium modestius</name>
    <dbReference type="NCBI Taxonomy" id="62609"/>
    <lineage>
        <taxon>Archaea</taxon>
        <taxon>Thermoproteota</taxon>
        <taxon>Thermoprotei</taxon>
        <taxon>Thermoproteales</taxon>
        <taxon>Thermoproteaceae</taxon>
        <taxon>Thermocladium</taxon>
    </lineage>
</organism>
<evidence type="ECO:0000313" key="2">
    <source>
        <dbReference type="Proteomes" id="UP000610960"/>
    </source>
</evidence>
<keyword evidence="2" id="KW-1185">Reference proteome</keyword>
<dbReference type="EMBL" id="BMNL01000001">
    <property type="protein sequence ID" value="GGP19507.1"/>
    <property type="molecule type" value="Genomic_DNA"/>
</dbReference>
<name>A0A830GU43_9CREN</name>
<reference evidence="1" key="2">
    <citation type="submission" date="2020-09" db="EMBL/GenBank/DDBJ databases">
        <authorList>
            <person name="Sun Q."/>
            <person name="Ohkuma M."/>
        </authorList>
    </citation>
    <scope>NUCLEOTIDE SEQUENCE</scope>
    <source>
        <strain evidence="1">JCM 10088</strain>
    </source>
</reference>
<evidence type="ECO:0000313" key="1">
    <source>
        <dbReference type="EMBL" id="GGP19507.1"/>
    </source>
</evidence>
<proteinExistence type="predicted"/>